<feature type="transmembrane region" description="Helical" evidence="7">
    <location>
        <begin position="138"/>
        <end position="160"/>
    </location>
</feature>
<feature type="transmembrane region" description="Helical" evidence="7">
    <location>
        <begin position="222"/>
        <end position="241"/>
    </location>
</feature>
<protein>
    <submittedName>
        <fullName evidence="8">Flagellar biosynthetic protein FliR</fullName>
    </submittedName>
</protein>
<dbReference type="EMBL" id="VZPX01000069">
    <property type="protein sequence ID" value="KAB0470268.1"/>
    <property type="molecule type" value="Genomic_DNA"/>
</dbReference>
<sequence length="264" mass="30357">MLRGYRVKILEGEVTSFIITFLLVITRITPPLLFKSFNPLYMLPKYIKIALIMYLSFLISSNIFEPYLIEKVSSLRAAPFALSILSEFFIGSFFWFSLILTYGAMMTVFQLLDIQVGFNPSGIFNPAMNQSEPILSRAILIFSMLLFFALDIHYLIIYVISSTFEYYPILSGYQDFSVNKSIAFFTRQLVVSFMLVAPVVISILWVEVVLGLCSRMMPQVNIYFVGLPAKVLVAIFMLGFISNYAEKVIRKIFTSNFLYWDSLY</sequence>
<keyword evidence="6 7" id="KW-0472">Membrane</keyword>
<keyword evidence="3" id="KW-1003">Cell membrane</keyword>
<evidence type="ECO:0000256" key="2">
    <source>
        <dbReference type="ARBA" id="ARBA00009772"/>
    </source>
</evidence>
<comment type="caution">
    <text evidence="8">The sequence shown here is derived from an EMBL/GenBank/DDBJ whole genome shotgun (WGS) entry which is preliminary data.</text>
</comment>
<name>A0A7V7TEJ2_9VIBR</name>
<evidence type="ECO:0000313" key="9">
    <source>
        <dbReference type="Proteomes" id="UP000423756"/>
    </source>
</evidence>
<dbReference type="Pfam" id="PF01311">
    <property type="entry name" value="Bac_export_1"/>
    <property type="match status" value="1"/>
</dbReference>
<reference evidence="8 9" key="1">
    <citation type="submission" date="2019-09" db="EMBL/GenBank/DDBJ databases">
        <title>Draft genome sequences of 48 bacterial type strains from the CCUG.</title>
        <authorList>
            <person name="Tunovic T."/>
            <person name="Pineiro-Iglesias B."/>
            <person name="Unosson C."/>
            <person name="Inganas E."/>
            <person name="Ohlen M."/>
            <person name="Cardew S."/>
            <person name="Jensie-Markopoulos S."/>
            <person name="Salva-Serra F."/>
            <person name="Jaen-Luchoro D."/>
            <person name="Karlsson R."/>
            <person name="Svensson-Stadler L."/>
            <person name="Chun J."/>
            <person name="Moore E."/>
        </authorList>
    </citation>
    <scope>NUCLEOTIDE SEQUENCE [LARGE SCALE GENOMIC DNA]</scope>
    <source>
        <strain evidence="8 9">CCUG 48643</strain>
    </source>
</reference>
<keyword evidence="8" id="KW-0969">Cilium</keyword>
<evidence type="ECO:0000313" key="8">
    <source>
        <dbReference type="EMBL" id="KAB0470268.1"/>
    </source>
</evidence>
<dbReference type="Proteomes" id="UP000423756">
    <property type="component" value="Unassembled WGS sequence"/>
</dbReference>
<evidence type="ECO:0000256" key="6">
    <source>
        <dbReference type="ARBA" id="ARBA00023136"/>
    </source>
</evidence>
<evidence type="ECO:0000256" key="3">
    <source>
        <dbReference type="ARBA" id="ARBA00022475"/>
    </source>
</evidence>
<feature type="transmembrane region" description="Helical" evidence="7">
    <location>
        <begin position="189"/>
        <end position="210"/>
    </location>
</feature>
<keyword evidence="5 7" id="KW-1133">Transmembrane helix</keyword>
<organism evidence="8 9">
    <name type="scientific">Vibrio chagasii</name>
    <dbReference type="NCBI Taxonomy" id="170679"/>
    <lineage>
        <taxon>Bacteria</taxon>
        <taxon>Pseudomonadati</taxon>
        <taxon>Pseudomonadota</taxon>
        <taxon>Gammaproteobacteria</taxon>
        <taxon>Vibrionales</taxon>
        <taxon>Vibrionaceae</taxon>
        <taxon>Vibrio</taxon>
    </lineage>
</organism>
<keyword evidence="4 7" id="KW-0812">Transmembrane</keyword>
<evidence type="ECO:0000256" key="4">
    <source>
        <dbReference type="ARBA" id="ARBA00022692"/>
    </source>
</evidence>
<dbReference type="PANTHER" id="PTHR30065">
    <property type="entry name" value="FLAGELLAR BIOSYNTHETIC PROTEIN FLIR"/>
    <property type="match status" value="1"/>
</dbReference>
<evidence type="ECO:0000256" key="1">
    <source>
        <dbReference type="ARBA" id="ARBA00004651"/>
    </source>
</evidence>
<dbReference type="InterPro" id="IPR002010">
    <property type="entry name" value="T3SS_IM_R"/>
</dbReference>
<evidence type="ECO:0000256" key="7">
    <source>
        <dbReference type="SAM" id="Phobius"/>
    </source>
</evidence>
<feature type="transmembrane region" description="Helical" evidence="7">
    <location>
        <begin position="12"/>
        <end position="34"/>
    </location>
</feature>
<dbReference type="PRINTS" id="PR00953">
    <property type="entry name" value="TYPE3IMRPROT"/>
</dbReference>
<dbReference type="AlphaFoldDB" id="A0A7V7TEJ2"/>
<accession>A0A7V7TEJ2</accession>
<comment type="similarity">
    <text evidence="2">Belongs to the FliR/MopE/SpaR family.</text>
</comment>
<feature type="transmembrane region" description="Helical" evidence="7">
    <location>
        <begin position="46"/>
        <end position="68"/>
    </location>
</feature>
<comment type="subcellular location">
    <subcellularLocation>
        <location evidence="1">Cell membrane</location>
        <topology evidence="1">Multi-pass membrane protein</topology>
    </subcellularLocation>
</comment>
<dbReference type="GO" id="GO:0005886">
    <property type="term" value="C:plasma membrane"/>
    <property type="evidence" value="ECO:0007669"/>
    <property type="project" value="UniProtKB-SubCell"/>
</dbReference>
<feature type="transmembrane region" description="Helical" evidence="7">
    <location>
        <begin position="80"/>
        <end position="102"/>
    </location>
</feature>
<evidence type="ECO:0000256" key="5">
    <source>
        <dbReference type="ARBA" id="ARBA00022989"/>
    </source>
</evidence>
<dbReference type="GO" id="GO:0006605">
    <property type="term" value="P:protein targeting"/>
    <property type="evidence" value="ECO:0007669"/>
    <property type="project" value="InterPro"/>
</dbReference>
<dbReference type="PANTHER" id="PTHR30065:SF1">
    <property type="entry name" value="SURFACE PRESENTATION OF ANTIGENS PROTEIN SPAR"/>
    <property type="match status" value="1"/>
</dbReference>
<keyword evidence="8" id="KW-0966">Cell projection</keyword>
<proteinExistence type="inferred from homology"/>
<gene>
    <name evidence="8" type="ORF">F7Q91_22505</name>
</gene>
<keyword evidence="8" id="KW-0282">Flagellum</keyword>